<evidence type="ECO:0000313" key="2">
    <source>
        <dbReference type="EMBL" id="KKM77978.1"/>
    </source>
</evidence>
<gene>
    <name evidence="2" type="ORF">LCGC14_1364640</name>
</gene>
<evidence type="ECO:0000256" key="1">
    <source>
        <dbReference type="SAM" id="MobiDB-lite"/>
    </source>
</evidence>
<name>A0A0F9K7M4_9ZZZZ</name>
<feature type="compositionally biased region" description="Basic residues" evidence="1">
    <location>
        <begin position="1"/>
        <end position="18"/>
    </location>
</feature>
<sequence length="118" mass="13008">MFEKGKPRHPKAGRKKGTVNKSQLAVREICAELGANPIEFMALVMLDKLPKTKTIYEVTLEMRINCAKELAKYIFPQLRSLEVSGAIKVTQTPAEELAQKAIEMAKNGDSFSTGPLSS</sequence>
<protein>
    <submittedName>
        <fullName evidence="2">Uncharacterized protein</fullName>
    </submittedName>
</protein>
<dbReference type="AlphaFoldDB" id="A0A0F9K7M4"/>
<accession>A0A0F9K7M4</accession>
<organism evidence="2">
    <name type="scientific">marine sediment metagenome</name>
    <dbReference type="NCBI Taxonomy" id="412755"/>
    <lineage>
        <taxon>unclassified sequences</taxon>
        <taxon>metagenomes</taxon>
        <taxon>ecological metagenomes</taxon>
    </lineage>
</organism>
<comment type="caution">
    <text evidence="2">The sequence shown here is derived from an EMBL/GenBank/DDBJ whole genome shotgun (WGS) entry which is preliminary data.</text>
</comment>
<reference evidence="2" key="1">
    <citation type="journal article" date="2015" name="Nature">
        <title>Complex archaea that bridge the gap between prokaryotes and eukaryotes.</title>
        <authorList>
            <person name="Spang A."/>
            <person name="Saw J.H."/>
            <person name="Jorgensen S.L."/>
            <person name="Zaremba-Niedzwiedzka K."/>
            <person name="Martijn J."/>
            <person name="Lind A.E."/>
            <person name="van Eijk R."/>
            <person name="Schleper C."/>
            <person name="Guy L."/>
            <person name="Ettema T.J."/>
        </authorList>
    </citation>
    <scope>NUCLEOTIDE SEQUENCE</scope>
</reference>
<dbReference type="EMBL" id="LAZR01008564">
    <property type="protein sequence ID" value="KKM77978.1"/>
    <property type="molecule type" value="Genomic_DNA"/>
</dbReference>
<feature type="region of interest" description="Disordered" evidence="1">
    <location>
        <begin position="1"/>
        <end position="20"/>
    </location>
</feature>
<proteinExistence type="predicted"/>